<gene>
    <name evidence="3" type="primary">LOC101857670</name>
</gene>
<evidence type="ECO:0000256" key="1">
    <source>
        <dbReference type="SAM" id="MobiDB-lite"/>
    </source>
</evidence>
<dbReference type="Proteomes" id="UP000694888">
    <property type="component" value="Unplaced"/>
</dbReference>
<keyword evidence="2" id="KW-1185">Reference proteome</keyword>
<evidence type="ECO:0000313" key="2">
    <source>
        <dbReference type="Proteomes" id="UP000694888"/>
    </source>
</evidence>
<dbReference type="RefSeq" id="XP_005106622.1">
    <property type="nucleotide sequence ID" value="XM_005106565.3"/>
</dbReference>
<organism evidence="2 3">
    <name type="scientific">Aplysia californica</name>
    <name type="common">California sea hare</name>
    <dbReference type="NCBI Taxonomy" id="6500"/>
    <lineage>
        <taxon>Eukaryota</taxon>
        <taxon>Metazoa</taxon>
        <taxon>Spiralia</taxon>
        <taxon>Lophotrochozoa</taxon>
        <taxon>Mollusca</taxon>
        <taxon>Gastropoda</taxon>
        <taxon>Heterobranchia</taxon>
        <taxon>Euthyneura</taxon>
        <taxon>Tectipleura</taxon>
        <taxon>Aplysiida</taxon>
        <taxon>Aplysioidea</taxon>
        <taxon>Aplysiidae</taxon>
        <taxon>Aplysia</taxon>
    </lineage>
</organism>
<feature type="region of interest" description="Disordered" evidence="1">
    <location>
        <begin position="106"/>
        <end position="133"/>
    </location>
</feature>
<proteinExistence type="predicted"/>
<name>A0ABM0K1L8_APLCA</name>
<reference evidence="3" key="1">
    <citation type="submission" date="2025-08" db="UniProtKB">
        <authorList>
            <consortium name="RefSeq"/>
        </authorList>
    </citation>
    <scope>IDENTIFICATION</scope>
</reference>
<sequence>MKFIEMDDGASRDAFLSSVLRAVREACTQHLDFKARVCTTGFLCVDLDGERQNHFVLNEVFRKVKEDSSNSFCLKTIDTKSSKTQNLARPAYKDYRESHSCTPVRKAFSSRSPRGSGSGRYMSRSSAMQPSEIKKSSICLKPTAGSTKPSQNLFWKSRRQKVNRTFTIESDNESKYKIKPRQEPCSIVCATASPKKVVPCHRPANHNVIRASGSIPGSECNVTGVSSRGRKHTARLCRESSSETISHSTFVKAAETSKTFQYPPINRCQVNNANLCCPSLSDGENSSDTELQQINDRFDFFQPHNLNDPDISIASTKPPHGFVQSNLDIFVRSPRAHKSENFDTPQARNPCETLSTPNFLKEENISQANPQDISALLNNVIAALSQTQHNDYKEERPLCKPPASPVSCVMGDYREPSLRSVDSLQRANLEYKFEDDMTPLKNRDVMHLMYKQHGGSPKGCAEVTDSPSVIKKKAKLFKWMKLFKKAALTEPESHMPYLCQPQNLTQAWPVGQSANTSKVPSSKREELATSNRWNKKASLSWEVSHKTDSEHRLRVYCPLAVLISQWIKHVKSSQLFHQSRDIFLRYFFLIVASLNVNELH</sequence>
<evidence type="ECO:0000313" key="3">
    <source>
        <dbReference type="RefSeq" id="XP_005106622.1"/>
    </source>
</evidence>
<accession>A0ABM0K1L8</accession>
<feature type="compositionally biased region" description="Low complexity" evidence="1">
    <location>
        <begin position="109"/>
        <end position="126"/>
    </location>
</feature>
<dbReference type="GeneID" id="101857670"/>
<protein>
    <submittedName>
        <fullName evidence="3">Uncharacterized protein LOC101857670 isoform X1</fullName>
    </submittedName>
</protein>